<accession>A0A4R5DBD0</accession>
<reference evidence="5 6" key="1">
    <citation type="submission" date="2019-03" db="EMBL/GenBank/DDBJ databases">
        <title>Draft genome sequences of novel Actinobacteria.</title>
        <authorList>
            <person name="Sahin N."/>
            <person name="Ay H."/>
            <person name="Saygin H."/>
        </authorList>
    </citation>
    <scope>NUCLEOTIDE SEQUENCE [LARGE SCALE GENOMIC DNA]</scope>
    <source>
        <strain evidence="5 6">5K138</strain>
    </source>
</reference>
<dbReference type="InterPro" id="IPR004165">
    <property type="entry name" value="CoA_trans_fam_I"/>
</dbReference>
<evidence type="ECO:0000256" key="1">
    <source>
        <dbReference type="ARBA" id="ARBA00007154"/>
    </source>
</evidence>
<dbReference type="InterPro" id="IPR037171">
    <property type="entry name" value="NagB/RpiA_transferase-like"/>
</dbReference>
<evidence type="ECO:0000256" key="4">
    <source>
        <dbReference type="PIRSR" id="PIRSR000858-1"/>
    </source>
</evidence>
<proteinExistence type="inferred from homology"/>
<dbReference type="GO" id="GO:0046952">
    <property type="term" value="P:ketone body catabolic process"/>
    <property type="evidence" value="ECO:0007669"/>
    <property type="project" value="InterPro"/>
</dbReference>
<dbReference type="RefSeq" id="WP_131895806.1">
    <property type="nucleotide sequence ID" value="NZ_SMKZ01000019.1"/>
</dbReference>
<dbReference type="OrthoDB" id="9813111at2"/>
<dbReference type="Gene3D" id="3.40.1080.10">
    <property type="entry name" value="Glutaconate Coenzyme A-transferase"/>
    <property type="match status" value="2"/>
</dbReference>
<dbReference type="SUPFAM" id="SSF100950">
    <property type="entry name" value="NagB/RpiA/CoA transferase-like"/>
    <property type="match status" value="2"/>
</dbReference>
<dbReference type="PANTHER" id="PTHR43293:SF1">
    <property type="entry name" value="ACETATE COA-TRANSFERASE YDIF"/>
    <property type="match status" value="1"/>
</dbReference>
<dbReference type="AlphaFoldDB" id="A0A4R5DBD0"/>
<dbReference type="PANTHER" id="PTHR43293">
    <property type="entry name" value="ACETATE COA-TRANSFERASE YDIF"/>
    <property type="match status" value="1"/>
</dbReference>
<protein>
    <submittedName>
        <fullName evidence="5">Acyl CoA:acetate/3-ketoacid CoA transferase</fullName>
    </submittedName>
</protein>
<dbReference type="InterPro" id="IPR014388">
    <property type="entry name" value="3-oxoacid_CoA-transferase"/>
</dbReference>
<keyword evidence="6" id="KW-1185">Reference proteome</keyword>
<dbReference type="GO" id="GO:0008410">
    <property type="term" value="F:CoA-transferase activity"/>
    <property type="evidence" value="ECO:0007669"/>
    <property type="project" value="InterPro"/>
</dbReference>
<evidence type="ECO:0000256" key="3">
    <source>
        <dbReference type="PIRNR" id="PIRNR000858"/>
    </source>
</evidence>
<dbReference type="PIRSF" id="PIRSF000858">
    <property type="entry name" value="SCOT-t"/>
    <property type="match status" value="1"/>
</dbReference>
<comment type="caution">
    <text evidence="5">The sequence shown here is derived from an EMBL/GenBank/DDBJ whole genome shotgun (WGS) entry which is preliminary data.</text>
</comment>
<dbReference type="Proteomes" id="UP000294739">
    <property type="component" value="Unassembled WGS sequence"/>
</dbReference>
<evidence type="ECO:0000256" key="2">
    <source>
        <dbReference type="ARBA" id="ARBA00022679"/>
    </source>
</evidence>
<dbReference type="SMART" id="SM00882">
    <property type="entry name" value="CoA_trans"/>
    <property type="match status" value="1"/>
</dbReference>
<evidence type="ECO:0000313" key="6">
    <source>
        <dbReference type="Proteomes" id="UP000294739"/>
    </source>
</evidence>
<dbReference type="Pfam" id="PF01144">
    <property type="entry name" value="CoA_trans"/>
    <property type="match status" value="1"/>
</dbReference>
<gene>
    <name evidence="5" type="ORF">E1269_14915</name>
</gene>
<keyword evidence="2 3" id="KW-0808">Transferase</keyword>
<dbReference type="InParanoid" id="A0A4R5DBD0"/>
<sequence>MSRVPRFVTADEAVAAIPDGGTVATDGFTLLGVAEEVFEAVERRFLATGTPRGLTVVAASGQSGNELGFEHFAHEGLVGRVVGSHWGLQPRMSRFLRDNGAEAVCLPQGQISTLYRAIAARRAGNLSRIGIDTFVDPERDAGRINEAAAAAPPYVESVHIDGERHLLYRSFPVDVAIIRATSVDPDGNCSIAEEAATLDQLAIAQAAKASGGIVIVQAKYAVDRGAIAPREVMVPGQFVDLVVVTTDAQRYHRQSKGFPFDARLVSAGAVPADPAEFVLPEDRLAIGLRAVRDLSPGEIINIGTGIPGDVISAALAEAGLAGQVTVTVEAGTHGGAPLGGTDFGATLHPTAIIPQSHQFDFYDGGGLDATFMGVGEVDRFGNVNVSLLGERVIGCGGFIDITQSTRRIYFCFVLGGRHSKFVRDVGHLTFNGTRAHREGQEVWYVTERAVFRLTGSGIRLVELRSGYDLHDDVLALIPFDIEVDSDALAVAAAPPVTIPSTQR</sequence>
<feature type="active site" description="5-glutamyl coenzyme A thioester intermediate" evidence="4">
    <location>
        <position position="329"/>
    </location>
</feature>
<organism evidence="5 6">
    <name type="scientific">Jiangella asiatica</name>
    <dbReference type="NCBI Taxonomy" id="2530372"/>
    <lineage>
        <taxon>Bacteria</taxon>
        <taxon>Bacillati</taxon>
        <taxon>Actinomycetota</taxon>
        <taxon>Actinomycetes</taxon>
        <taxon>Jiangellales</taxon>
        <taxon>Jiangellaceae</taxon>
        <taxon>Jiangella</taxon>
    </lineage>
</organism>
<comment type="similarity">
    <text evidence="1 3">Belongs to the 3-oxoacid CoA-transferase family.</text>
</comment>
<evidence type="ECO:0000313" key="5">
    <source>
        <dbReference type="EMBL" id="TDE09300.1"/>
    </source>
</evidence>
<name>A0A4R5DBD0_9ACTN</name>
<dbReference type="EMBL" id="SMKZ01000019">
    <property type="protein sequence ID" value="TDE09300.1"/>
    <property type="molecule type" value="Genomic_DNA"/>
</dbReference>